<dbReference type="InterPro" id="IPR036390">
    <property type="entry name" value="WH_DNA-bd_sf"/>
</dbReference>
<dbReference type="InterPro" id="IPR039422">
    <property type="entry name" value="MarR/SlyA-like"/>
</dbReference>
<dbReference type="Pfam" id="PF12802">
    <property type="entry name" value="MarR_2"/>
    <property type="match status" value="1"/>
</dbReference>
<proteinExistence type="predicted"/>
<dbReference type="SMART" id="SM00347">
    <property type="entry name" value="HTH_MARR"/>
    <property type="match status" value="1"/>
</dbReference>
<dbReference type="PROSITE" id="PS50995">
    <property type="entry name" value="HTH_MARR_2"/>
    <property type="match status" value="1"/>
</dbReference>
<dbReference type="GO" id="GO:0003700">
    <property type="term" value="F:DNA-binding transcription factor activity"/>
    <property type="evidence" value="ECO:0007669"/>
    <property type="project" value="InterPro"/>
</dbReference>
<keyword evidence="2" id="KW-0238">DNA-binding</keyword>
<dbReference type="GO" id="GO:0003677">
    <property type="term" value="F:DNA binding"/>
    <property type="evidence" value="ECO:0007669"/>
    <property type="project" value="UniProtKB-KW"/>
</dbReference>
<reference evidence="2 3" key="1">
    <citation type="submission" date="2019-06" db="EMBL/GenBank/DDBJ databases">
        <title>Sequencing the genomes of 1000 actinobacteria strains.</title>
        <authorList>
            <person name="Klenk H.-P."/>
        </authorList>
    </citation>
    <scope>NUCLEOTIDE SEQUENCE [LARGE SCALE GENOMIC DNA]</scope>
    <source>
        <strain evidence="2 3">DSM 45015</strain>
    </source>
</reference>
<evidence type="ECO:0000313" key="3">
    <source>
        <dbReference type="Proteomes" id="UP000317422"/>
    </source>
</evidence>
<comment type="caution">
    <text evidence="2">The sequence shown here is derived from an EMBL/GenBank/DDBJ whole genome shotgun (WGS) entry which is preliminary data.</text>
</comment>
<name>A0A543NNB0_9ACTN</name>
<dbReference type="Proteomes" id="UP000317422">
    <property type="component" value="Unassembled WGS sequence"/>
</dbReference>
<protein>
    <submittedName>
        <fullName evidence="2">DNA-binding MarR family transcriptional regulator</fullName>
    </submittedName>
</protein>
<gene>
    <name evidence="2" type="ORF">FHX37_3332</name>
</gene>
<dbReference type="SUPFAM" id="SSF46785">
    <property type="entry name" value="Winged helix' DNA-binding domain"/>
    <property type="match status" value="1"/>
</dbReference>
<dbReference type="InterPro" id="IPR036388">
    <property type="entry name" value="WH-like_DNA-bd_sf"/>
</dbReference>
<dbReference type="PANTHER" id="PTHR33164">
    <property type="entry name" value="TRANSCRIPTIONAL REGULATOR, MARR FAMILY"/>
    <property type="match status" value="1"/>
</dbReference>
<evidence type="ECO:0000313" key="2">
    <source>
        <dbReference type="EMBL" id="TQN33318.1"/>
    </source>
</evidence>
<dbReference type="InterPro" id="IPR000835">
    <property type="entry name" value="HTH_MarR-typ"/>
</dbReference>
<dbReference type="AlphaFoldDB" id="A0A543NNB0"/>
<dbReference type="EMBL" id="VFQC01000001">
    <property type="protein sequence ID" value="TQN33318.1"/>
    <property type="molecule type" value="Genomic_DNA"/>
</dbReference>
<keyword evidence="3" id="KW-1185">Reference proteome</keyword>
<organism evidence="2 3">
    <name type="scientific">Haloactinospora alba</name>
    <dbReference type="NCBI Taxonomy" id="405555"/>
    <lineage>
        <taxon>Bacteria</taxon>
        <taxon>Bacillati</taxon>
        <taxon>Actinomycetota</taxon>
        <taxon>Actinomycetes</taxon>
        <taxon>Streptosporangiales</taxon>
        <taxon>Nocardiopsidaceae</taxon>
        <taxon>Haloactinospora</taxon>
    </lineage>
</organism>
<sequence>MALYSQVDREVARALHRRFGLWLSEFLALAACAAAPCGEMRMQDLTDAVHLNQSSVSRLVGRLERTQLTERRICECDRRGVYTGITEYGLKVFREAAPVYEAALREAFQRASADPHLAPVVHALRNAEIPDTASETTAPPQ</sequence>
<dbReference type="PANTHER" id="PTHR33164:SF99">
    <property type="entry name" value="MARR FAMILY REGULATORY PROTEIN"/>
    <property type="match status" value="1"/>
</dbReference>
<evidence type="ECO:0000259" key="1">
    <source>
        <dbReference type="PROSITE" id="PS50995"/>
    </source>
</evidence>
<feature type="domain" description="HTH marR-type" evidence="1">
    <location>
        <begin position="1"/>
        <end position="129"/>
    </location>
</feature>
<dbReference type="RefSeq" id="WP_211351851.1">
    <property type="nucleotide sequence ID" value="NZ_VFQC01000001.1"/>
</dbReference>
<dbReference type="Gene3D" id="1.10.10.10">
    <property type="entry name" value="Winged helix-like DNA-binding domain superfamily/Winged helix DNA-binding domain"/>
    <property type="match status" value="1"/>
</dbReference>
<accession>A0A543NNB0</accession>
<dbReference type="GO" id="GO:0006950">
    <property type="term" value="P:response to stress"/>
    <property type="evidence" value="ECO:0007669"/>
    <property type="project" value="TreeGrafter"/>
</dbReference>